<dbReference type="Proteomes" id="UP001287445">
    <property type="component" value="Unassembled WGS sequence"/>
</dbReference>
<sequence length="103" mass="11340">MNKPASLRERMPETADWVDQKRVEWGRDYVDQCIRRSLRGEPGWFYAMEGGKVLGTPWPMDALVPLVGSGTRTVAQLQAAAVLLGVGFAGFMREPEGNGHGAH</sequence>
<gene>
    <name evidence="1" type="ORF">SGN30_10440</name>
</gene>
<evidence type="ECO:0000313" key="2">
    <source>
        <dbReference type="Proteomes" id="UP001287445"/>
    </source>
</evidence>
<dbReference type="EMBL" id="JAWWMZ010000003">
    <property type="protein sequence ID" value="MDX4953833.1"/>
    <property type="molecule type" value="Genomic_DNA"/>
</dbReference>
<comment type="caution">
    <text evidence="1">The sequence shown here is derived from an EMBL/GenBank/DDBJ whole genome shotgun (WGS) entry which is preliminary data.</text>
</comment>
<evidence type="ECO:0000313" key="1">
    <source>
        <dbReference type="EMBL" id="MDX4953833.1"/>
    </source>
</evidence>
<name>A0AAJ2R0S7_DELAC</name>
<protein>
    <submittedName>
        <fullName evidence="1">Uncharacterized protein</fullName>
    </submittedName>
</protein>
<proteinExistence type="predicted"/>
<reference evidence="1" key="1">
    <citation type="submission" date="2023-11" db="EMBL/GenBank/DDBJ databases">
        <title>Identification and selenium tolerance of Delftia acidovorans R3-25.</title>
        <authorList>
            <person name="Zhang S."/>
            <person name="Liu Y."/>
            <person name="Guo Y."/>
        </authorList>
    </citation>
    <scope>NUCLEOTIDE SEQUENCE</scope>
    <source>
        <strain evidence="1">R3-25</strain>
    </source>
</reference>
<accession>A0AAJ2R0S7</accession>
<dbReference type="RefSeq" id="WP_319073412.1">
    <property type="nucleotide sequence ID" value="NZ_JAWWMZ010000003.1"/>
</dbReference>
<dbReference type="AlphaFoldDB" id="A0AAJ2R0S7"/>
<organism evidence="1 2">
    <name type="scientific">Delftia acidovorans</name>
    <name type="common">Pseudomonas acidovorans</name>
    <name type="synonym">Comamonas acidovorans</name>
    <dbReference type="NCBI Taxonomy" id="80866"/>
    <lineage>
        <taxon>Bacteria</taxon>
        <taxon>Pseudomonadati</taxon>
        <taxon>Pseudomonadota</taxon>
        <taxon>Betaproteobacteria</taxon>
        <taxon>Burkholderiales</taxon>
        <taxon>Comamonadaceae</taxon>
        <taxon>Delftia</taxon>
    </lineage>
</organism>